<dbReference type="PROSITE" id="PS50056">
    <property type="entry name" value="TYR_PHOSPHATASE_2"/>
    <property type="match status" value="1"/>
</dbReference>
<dbReference type="Gene3D" id="3.90.190.10">
    <property type="entry name" value="Protein tyrosine phosphatase superfamily"/>
    <property type="match status" value="1"/>
</dbReference>
<dbReference type="InterPro" id="IPR000387">
    <property type="entry name" value="Tyr_Pase_dom"/>
</dbReference>
<evidence type="ECO:0000313" key="4">
    <source>
        <dbReference type="Proteomes" id="UP001515480"/>
    </source>
</evidence>
<reference evidence="3 4" key="1">
    <citation type="journal article" date="2024" name="Science">
        <title>Giant polyketide synthase enzymes in the biosynthesis of giant marine polyether toxins.</title>
        <authorList>
            <person name="Fallon T.R."/>
            <person name="Shende V.V."/>
            <person name="Wierzbicki I.H."/>
            <person name="Pendleton A.L."/>
            <person name="Watervoot N.F."/>
            <person name="Auber R.P."/>
            <person name="Gonzalez D.J."/>
            <person name="Wisecaver J.H."/>
            <person name="Moore B.S."/>
        </authorList>
    </citation>
    <scope>NUCLEOTIDE SEQUENCE [LARGE SCALE GENOMIC DNA]</scope>
    <source>
        <strain evidence="3 4">12B1</strain>
    </source>
</reference>
<dbReference type="InterPro" id="IPR029021">
    <property type="entry name" value="Prot-tyrosine_phosphatase-like"/>
</dbReference>
<gene>
    <name evidence="3" type="ORF">AB1Y20_005709</name>
</gene>
<sequence>MWGADEGPGCLDSPGVCHLHAFDPRLYVGNEVAAAHGDFDVVVSTVCPRGRDGVAALQLTTHAVMFADGQGRESDEAAELARQCILRAAALVEAAVASGKTVLVHCAWGQNRSCAICCAFAVLYRGFGADEAIAYVRERNLAERSYRGQQPPRGGAMHNAVFCELVARIERDRAALIEPKEPPARSELPQESSAPA</sequence>
<evidence type="ECO:0000313" key="3">
    <source>
        <dbReference type="EMBL" id="KAL1510877.1"/>
    </source>
</evidence>
<comment type="caution">
    <text evidence="3">The sequence shown here is derived from an EMBL/GenBank/DDBJ whole genome shotgun (WGS) entry which is preliminary data.</text>
</comment>
<evidence type="ECO:0000259" key="2">
    <source>
        <dbReference type="PROSITE" id="PS50056"/>
    </source>
</evidence>
<dbReference type="Pfam" id="PF00782">
    <property type="entry name" value="DSPc"/>
    <property type="match status" value="1"/>
</dbReference>
<dbReference type="AlphaFoldDB" id="A0AB34J3Q5"/>
<proteinExistence type="predicted"/>
<feature type="region of interest" description="Disordered" evidence="1">
    <location>
        <begin position="177"/>
        <end position="196"/>
    </location>
</feature>
<dbReference type="EMBL" id="JBGBPQ010000014">
    <property type="protein sequence ID" value="KAL1510877.1"/>
    <property type="molecule type" value="Genomic_DNA"/>
</dbReference>
<dbReference type="SUPFAM" id="SSF52799">
    <property type="entry name" value="(Phosphotyrosine protein) phosphatases II"/>
    <property type="match status" value="1"/>
</dbReference>
<evidence type="ECO:0000256" key="1">
    <source>
        <dbReference type="SAM" id="MobiDB-lite"/>
    </source>
</evidence>
<dbReference type="InterPro" id="IPR000340">
    <property type="entry name" value="Dual-sp_phosphatase_cat-dom"/>
</dbReference>
<protein>
    <recommendedName>
        <fullName evidence="2">Tyrosine specific protein phosphatases domain-containing protein</fullName>
    </recommendedName>
</protein>
<keyword evidence="4" id="KW-1185">Reference proteome</keyword>
<organism evidence="3 4">
    <name type="scientific">Prymnesium parvum</name>
    <name type="common">Toxic golden alga</name>
    <dbReference type="NCBI Taxonomy" id="97485"/>
    <lineage>
        <taxon>Eukaryota</taxon>
        <taxon>Haptista</taxon>
        <taxon>Haptophyta</taxon>
        <taxon>Prymnesiophyceae</taxon>
        <taxon>Prymnesiales</taxon>
        <taxon>Prymnesiaceae</taxon>
        <taxon>Prymnesium</taxon>
    </lineage>
</organism>
<feature type="domain" description="Tyrosine specific protein phosphatases" evidence="2">
    <location>
        <begin position="83"/>
        <end position="140"/>
    </location>
</feature>
<name>A0AB34J3Q5_PRYPA</name>
<dbReference type="Proteomes" id="UP001515480">
    <property type="component" value="Unassembled WGS sequence"/>
</dbReference>
<dbReference type="CDD" id="cd14498">
    <property type="entry name" value="DSP"/>
    <property type="match status" value="1"/>
</dbReference>
<accession>A0AB34J3Q5</accession>